<keyword evidence="1" id="KW-0614">Plasmid</keyword>
<name>A0A4V1D9B7_9ALTE</name>
<evidence type="ECO:0000313" key="1">
    <source>
        <dbReference type="EMBL" id="QCF28130.1"/>
    </source>
</evidence>
<dbReference type="EMBL" id="CP031094">
    <property type="protein sequence ID" value="QCF28130.1"/>
    <property type="molecule type" value="Genomic_DNA"/>
</dbReference>
<accession>A0A4V1D9B7</accession>
<protein>
    <submittedName>
        <fullName evidence="1">Uncharacterized protein</fullName>
    </submittedName>
</protein>
<organism evidence="1 2">
    <name type="scientific">Hydrocarboniclastica marina</name>
    <dbReference type="NCBI Taxonomy" id="2259620"/>
    <lineage>
        <taxon>Bacteria</taxon>
        <taxon>Pseudomonadati</taxon>
        <taxon>Pseudomonadota</taxon>
        <taxon>Gammaproteobacteria</taxon>
        <taxon>Alteromonadales</taxon>
        <taxon>Alteromonadaceae</taxon>
        <taxon>Hydrocarboniclastica</taxon>
    </lineage>
</organism>
<sequence length="184" mass="20352">MMNARLNHYLEADLVWPEACARFLIIEAKSASRRISWMASVMEMNWASFVLPISRLVTALGIETERELLRHQASLMGIISKGLEHYQDGSTRLARENGVLPCQIDDSARYSLYISGLVEGLLKAYRPSTAALKITFVAAAENSAAPQSEDISAAYDALCSEPLKQYIGGINSEQRLLCCSGRDH</sequence>
<evidence type="ECO:0000313" key="2">
    <source>
        <dbReference type="Proteomes" id="UP000298049"/>
    </source>
</evidence>
<dbReference type="AlphaFoldDB" id="A0A4V1D9B7"/>
<proteinExistence type="predicted"/>
<keyword evidence="2" id="KW-1185">Reference proteome</keyword>
<gene>
    <name evidence="1" type="ORF">soil367_18845</name>
</gene>
<reference evidence="1 2" key="1">
    <citation type="submission" date="2018-07" db="EMBL/GenBank/DDBJ databases">
        <title>Marsedoiliclastica nanhaica gen. nov. sp. nov., a novel marine hydrocarbonoclastic bacterium isolated from an in-situ enriched hydrocarbon-degrading consortium in deep-sea sediment.</title>
        <authorList>
            <person name="Dong C."/>
            <person name="Ma T."/>
            <person name="Liu R."/>
            <person name="Shao Z."/>
        </authorList>
    </citation>
    <scope>NUCLEOTIDE SEQUENCE [LARGE SCALE GENOMIC DNA]</scope>
    <source>
        <strain evidence="2">soil36-7</strain>
        <plasmid evidence="1 2">psoil36-7</plasmid>
    </source>
</reference>
<dbReference type="KEGG" id="hmi:soil367_18845"/>
<geneLocation type="plasmid" evidence="1 2">
    <name>psoil36-7</name>
</geneLocation>
<dbReference type="Proteomes" id="UP000298049">
    <property type="component" value="Plasmid psoil36-7"/>
</dbReference>